<dbReference type="InterPro" id="IPR001451">
    <property type="entry name" value="Hexapep"/>
</dbReference>
<dbReference type="EMBL" id="LR796233">
    <property type="protein sequence ID" value="CAB4128487.1"/>
    <property type="molecule type" value="Genomic_DNA"/>
</dbReference>
<accession>A0A6J5L5R9</accession>
<dbReference type="InterPro" id="IPR011004">
    <property type="entry name" value="Trimer_LpxA-like_sf"/>
</dbReference>
<dbReference type="Pfam" id="PF00132">
    <property type="entry name" value="Hexapep"/>
    <property type="match status" value="1"/>
</dbReference>
<gene>
    <name evidence="1" type="ORF">UFOVP112_33</name>
</gene>
<dbReference type="SUPFAM" id="SSF51161">
    <property type="entry name" value="Trimeric LpxA-like enzymes"/>
    <property type="match status" value="1"/>
</dbReference>
<evidence type="ECO:0000313" key="1">
    <source>
        <dbReference type="EMBL" id="CAB4128487.1"/>
    </source>
</evidence>
<proteinExistence type="predicted"/>
<name>A0A6J5L5R9_9CAUD</name>
<protein>
    <submittedName>
        <fullName evidence="1">NeuD_NnaD, sugar O-acyltransferase, sialic acid O-acetyltransferase NeuD family</fullName>
    </submittedName>
</protein>
<sequence length="218" mass="24460">MTTYLKNIKYEIVNDASKPLVFAGVSYFNLMLEKYFSAKGFKTIVGKVEEIENNSQQWFDDHQFICVSSNVQTKRFVTGRIAEKNPHYFSILGSDSYFLNLPIGYGTYIEHNTTAMWENCSVGNHCSILSHNQIGHDAHIGDYCHISGFSFVAFAQVGEGNCMALRTSVLGNEHKHISTAKNCNFMTGSVITKDITESATYYGNRRVSAETSITMEVL</sequence>
<dbReference type="Gene3D" id="2.160.10.10">
    <property type="entry name" value="Hexapeptide repeat proteins"/>
    <property type="match status" value="1"/>
</dbReference>
<dbReference type="GO" id="GO:0016746">
    <property type="term" value="F:acyltransferase activity"/>
    <property type="evidence" value="ECO:0007669"/>
    <property type="project" value="UniProtKB-KW"/>
</dbReference>
<reference evidence="1" key="1">
    <citation type="submission" date="2020-04" db="EMBL/GenBank/DDBJ databases">
        <authorList>
            <person name="Chiriac C."/>
            <person name="Salcher M."/>
            <person name="Ghai R."/>
            <person name="Kavagutti S V."/>
        </authorList>
    </citation>
    <scope>NUCLEOTIDE SEQUENCE</scope>
</reference>
<keyword evidence="1" id="KW-0808">Transferase</keyword>
<organism evidence="1">
    <name type="scientific">uncultured Caudovirales phage</name>
    <dbReference type="NCBI Taxonomy" id="2100421"/>
    <lineage>
        <taxon>Viruses</taxon>
        <taxon>Duplodnaviria</taxon>
        <taxon>Heunggongvirae</taxon>
        <taxon>Uroviricota</taxon>
        <taxon>Caudoviricetes</taxon>
        <taxon>Peduoviridae</taxon>
        <taxon>Maltschvirus</taxon>
        <taxon>Maltschvirus maltsch</taxon>
    </lineage>
</organism>
<keyword evidence="1" id="KW-0012">Acyltransferase</keyword>